<feature type="region of interest" description="Disordered" evidence="1">
    <location>
        <begin position="1620"/>
        <end position="1642"/>
    </location>
</feature>
<accession>A0ABY2KRN5</accession>
<keyword evidence="2" id="KW-0732">Signal</keyword>
<protein>
    <submittedName>
        <fullName evidence="4">Peptidoglycan-binding protein</fullName>
    </submittedName>
</protein>
<dbReference type="InterPro" id="IPR002477">
    <property type="entry name" value="Peptidoglycan-bd-like"/>
</dbReference>
<gene>
    <name evidence="4" type="ORF">EEB11_02625</name>
</gene>
<evidence type="ECO:0000313" key="5">
    <source>
        <dbReference type="Proteomes" id="UP000297741"/>
    </source>
</evidence>
<organism evidence="4 5">
    <name type="scientific">Pseudotabrizicola sediminis</name>
    <dbReference type="NCBI Taxonomy" id="2486418"/>
    <lineage>
        <taxon>Bacteria</taxon>
        <taxon>Pseudomonadati</taxon>
        <taxon>Pseudomonadota</taxon>
        <taxon>Alphaproteobacteria</taxon>
        <taxon>Rhodobacterales</taxon>
        <taxon>Paracoccaceae</taxon>
        <taxon>Pseudotabrizicola</taxon>
    </lineage>
</organism>
<sequence>MKTRVKFAVLWAAMMVGASLGEAQAQDLKGAVLQDFSRDLYAQIISSVDTSAAEKALQVEIAERIIKTFGSQNVQNILATWPGWDLERLIHSATDVSGSLTSIGVNAAESMVENAIVEIAAELATKMLFASPPMSDVHVRLRSPLSAAVKAAIVEMYDLQSAGRDPSVLLGKVLDRTHEAVEIYQGTRLLAQAERRALVATALNIASAAEIGVLVGGVRGRRVIDLARESLSDSMRGAVGGDDEVAVEAIFSHALDALVAHHRGDTSGALQAYRQAVGGVRRGGNINPFSAITNPLDWGVAAMNWGKDSPYLAVEILRTTTALGELETNGADAARNAPPPILYSSLGEAQAYAAYRERFTGDDIRRIAAAARKPWRPTTENLGLAIALSAGLQPANVPDWLRASFLELLSGVGRGENAEALRNAIAAAALSSFADQVGLTMDELRLFSDARNIHQRVQHSANPKMVDVAGQSGWRLLPPEKSSFHATGYDAADIRKYVHENGCEYVFSRTATDWAFVNDGINSGTFNYASDEDLVVHTILDVLPWIVWGVGKEERSSVADRFGVIGWATGDAAAALFDKLKPGVRALPVTGANQTRLMSACPGIADYDGIASVEAPQVLADDAEAPDKDDNVNSQFVQAFSAYLGAASRSEEERGSIYTSVAATFAQIVRDHPTTRQARAIIERRVPGIDFALLDAASSAQGTDDAAKVEASVSWGPEIVVPPDHQVWKLQAGDWRGSTAETLAPYGLSGPQMAFFEAYGDSSSDVLAATFVELGVIDLVRTGGINPGASAWFRQPAYVNGLVGVMRAEAGPSNLQTAFRDGTSLAVLNRQPKVIPIDTKVAHRLLPGGGQRFVEIVPFVGPCRACEVTAVAVAFVDFDSGGAFISRRYVGISEPQASEGLNGRGRDWGAVDFITDLAGLQYRLNSLGYDAGEMDGYPGPQTRDALMAFQAEHCVAPTGQPDAATTQALALADGLSAPCAGAAIPRGLGSNDPLLPGMYVSDPAFCAREAIDEAIVYDVQRIVRPGMFTRGYHGACVARRADIRGGVTLFRGSCSEGPEEFDASWTLDVETNESFREVSGDGSDMPSNRFVKCADGSLLRRSWSAWFDGAESASIELNSPLIPLPAEDQERTAVIQAMRPIAEAIFGPPVEFTVIDLRVKSALAYADVYARRPGGAEIDLRSTPGFARGEVQPMDPNPTKISALLRSESGGNWRIERHVVSASEAFWLEDCATWGPLFPETCGGTSEGATSYFAPAGFSWLQTHSRADRAEAVALATSLRSQAPGVRVFRAANGWYAVVARAVANNDAVRLSEIIRESGLPAEATLVSGETYVEAVPLAPSDASFPIAAADADPVTGPLIGSSNAGAPAPNATVADSLRLAEASAVQIAALLRSAGVHDENARMADSAAEAEIVTLAAHYTKNTPSVETPDLPAFAGEYDPTSGSLRVCVKNDLLFSATSFDEMTWGPRLGVMKVDLPYITAFGSLPQICNLSNLSAVSALEALHGTGQMERFDPAGAQQAGLRLKIGPDAAQRLIAASAKGALRVGYTCRMEFREQVGTRPAPYDYRRIGTCVMAAMSLSIVDYLGGSVERIRFIKGLNGVIVEGGFVAEPLQTADVAAAEEPDAPPPARAPRSFETSETGEDAVRQIIKDLVGGPAEVTLGYQNAFPFKSEPSKVLAIAVFGALPQDEITKVAGTEAGYGSFILKSWSTLNRYYFIEDPEPGLASAIVGKIEDIRILSVREVVGSSCEWSVTYRIWLTEKTPFGDALSAISAADGLTFTTCLRTTRNGYDIVSQTHVD</sequence>
<dbReference type="InterPro" id="IPR036365">
    <property type="entry name" value="PGBD-like_sf"/>
</dbReference>
<dbReference type="Gene3D" id="1.10.101.10">
    <property type="entry name" value="PGBD-like superfamily/PGBD"/>
    <property type="match status" value="1"/>
</dbReference>
<evidence type="ECO:0000256" key="1">
    <source>
        <dbReference type="SAM" id="MobiDB-lite"/>
    </source>
</evidence>
<dbReference type="Pfam" id="PF01471">
    <property type="entry name" value="PG_binding_1"/>
    <property type="match status" value="1"/>
</dbReference>
<keyword evidence="5" id="KW-1185">Reference proteome</keyword>
<name>A0ABY2KRN5_9RHOB</name>
<dbReference type="RefSeq" id="WP_135428832.1">
    <property type="nucleotide sequence ID" value="NZ_RPEM01000001.1"/>
</dbReference>
<proteinExistence type="predicted"/>
<feature type="domain" description="Peptidoglycan binding-like" evidence="3">
    <location>
        <begin position="920"/>
        <end position="969"/>
    </location>
</feature>
<dbReference type="InterPro" id="IPR036366">
    <property type="entry name" value="PGBDSf"/>
</dbReference>
<dbReference type="Proteomes" id="UP000297741">
    <property type="component" value="Unassembled WGS sequence"/>
</dbReference>
<dbReference type="EMBL" id="RPEM01000001">
    <property type="protein sequence ID" value="TGD45445.1"/>
    <property type="molecule type" value="Genomic_DNA"/>
</dbReference>
<evidence type="ECO:0000256" key="2">
    <source>
        <dbReference type="SAM" id="SignalP"/>
    </source>
</evidence>
<comment type="caution">
    <text evidence="4">The sequence shown here is derived from an EMBL/GenBank/DDBJ whole genome shotgun (WGS) entry which is preliminary data.</text>
</comment>
<dbReference type="SUPFAM" id="SSF47090">
    <property type="entry name" value="PGBD-like"/>
    <property type="match status" value="1"/>
</dbReference>
<feature type="signal peptide" evidence="2">
    <location>
        <begin position="1"/>
        <end position="25"/>
    </location>
</feature>
<evidence type="ECO:0000259" key="3">
    <source>
        <dbReference type="Pfam" id="PF01471"/>
    </source>
</evidence>
<feature type="chain" id="PRO_5045070424" evidence="2">
    <location>
        <begin position="26"/>
        <end position="1800"/>
    </location>
</feature>
<reference evidence="4 5" key="1">
    <citation type="submission" date="2018-11" db="EMBL/GenBank/DDBJ databases">
        <title>Tabrizicola sp. isolated from sediment of alpine lake.</title>
        <authorList>
            <person name="Liu Z."/>
        </authorList>
    </citation>
    <scope>NUCLEOTIDE SEQUENCE [LARGE SCALE GENOMIC DNA]</scope>
    <source>
        <strain evidence="4 5">DRYC-M-16</strain>
    </source>
</reference>
<evidence type="ECO:0000313" key="4">
    <source>
        <dbReference type="EMBL" id="TGD45445.1"/>
    </source>
</evidence>